<organism evidence="2 3">
    <name type="scientific">Marinactinospora rubrisoli</name>
    <dbReference type="NCBI Taxonomy" id="2715399"/>
    <lineage>
        <taxon>Bacteria</taxon>
        <taxon>Bacillati</taxon>
        <taxon>Actinomycetota</taxon>
        <taxon>Actinomycetes</taxon>
        <taxon>Streptosporangiales</taxon>
        <taxon>Nocardiopsidaceae</taxon>
        <taxon>Marinactinospora</taxon>
    </lineage>
</organism>
<dbReference type="EMBL" id="JBHTBH010000003">
    <property type="protein sequence ID" value="MFC7327734.1"/>
    <property type="molecule type" value="Genomic_DNA"/>
</dbReference>
<keyword evidence="1" id="KW-0812">Transmembrane</keyword>
<dbReference type="Proteomes" id="UP001596540">
    <property type="component" value="Unassembled WGS sequence"/>
</dbReference>
<feature type="transmembrane region" description="Helical" evidence="1">
    <location>
        <begin position="97"/>
        <end position="115"/>
    </location>
</feature>
<gene>
    <name evidence="2" type="ORF">ACFQRF_08255</name>
</gene>
<name>A0ABW2KCE1_9ACTN</name>
<evidence type="ECO:0000256" key="1">
    <source>
        <dbReference type="SAM" id="Phobius"/>
    </source>
</evidence>
<keyword evidence="3" id="KW-1185">Reference proteome</keyword>
<feature type="transmembrane region" description="Helical" evidence="1">
    <location>
        <begin position="47"/>
        <end position="68"/>
    </location>
</feature>
<keyword evidence="1" id="KW-0472">Membrane</keyword>
<accession>A0ABW2KCE1</accession>
<keyword evidence="1" id="KW-1133">Transmembrane helix</keyword>
<proteinExistence type="predicted"/>
<reference evidence="3" key="1">
    <citation type="journal article" date="2019" name="Int. J. Syst. Evol. Microbiol.">
        <title>The Global Catalogue of Microorganisms (GCM) 10K type strain sequencing project: providing services to taxonomists for standard genome sequencing and annotation.</title>
        <authorList>
            <consortium name="The Broad Institute Genomics Platform"/>
            <consortium name="The Broad Institute Genome Sequencing Center for Infectious Disease"/>
            <person name="Wu L."/>
            <person name="Ma J."/>
        </authorList>
    </citation>
    <scope>NUCLEOTIDE SEQUENCE [LARGE SCALE GENOMIC DNA]</scope>
    <source>
        <strain evidence="3">CGMCC 4.7382</strain>
    </source>
</reference>
<evidence type="ECO:0000313" key="2">
    <source>
        <dbReference type="EMBL" id="MFC7327734.1"/>
    </source>
</evidence>
<dbReference type="RefSeq" id="WP_379870183.1">
    <property type="nucleotide sequence ID" value="NZ_JBHTBH010000003.1"/>
</dbReference>
<evidence type="ECO:0008006" key="4">
    <source>
        <dbReference type="Google" id="ProtNLM"/>
    </source>
</evidence>
<comment type="caution">
    <text evidence="2">The sequence shown here is derived from an EMBL/GenBank/DDBJ whole genome shotgun (WGS) entry which is preliminary data.</text>
</comment>
<evidence type="ECO:0000313" key="3">
    <source>
        <dbReference type="Proteomes" id="UP001596540"/>
    </source>
</evidence>
<protein>
    <recommendedName>
        <fullName evidence="4">Integral membrane protein</fullName>
    </recommendedName>
</protein>
<sequence>MSRRPLTVTLAAALEALLCLVVAAEGVFVLANTLLGRASDVEFALPLAVFALGAAAALGYVAWGLYFLNSWARTPVVLTQMFAFVVAASLWSNGQQMWGAALAVVAVAALGLVLAPPTTAVLFPDDGTPSPGSR</sequence>
<feature type="transmembrane region" description="Helical" evidence="1">
    <location>
        <begin position="75"/>
        <end position="91"/>
    </location>
</feature>